<dbReference type="Proteomes" id="UP000009226">
    <property type="component" value="Chromosome"/>
</dbReference>
<dbReference type="STRING" id="868595.Desca_2196"/>
<proteinExistence type="predicted"/>
<organism evidence="1 2">
    <name type="scientific">Desulfotomaculum nigrificans (strain DSM 14880 / VKM B-2319 / CO-1-SRB)</name>
    <name type="common">Desulfotomaculum carboxydivorans</name>
    <dbReference type="NCBI Taxonomy" id="868595"/>
    <lineage>
        <taxon>Bacteria</taxon>
        <taxon>Bacillati</taxon>
        <taxon>Bacillota</taxon>
        <taxon>Clostridia</taxon>
        <taxon>Eubacteriales</taxon>
        <taxon>Desulfotomaculaceae</taxon>
        <taxon>Desulfotomaculum</taxon>
    </lineage>
</organism>
<dbReference type="RefSeq" id="WP_013810608.1">
    <property type="nucleotide sequence ID" value="NC_015565.1"/>
</dbReference>
<dbReference type="EMBL" id="CP002736">
    <property type="protein sequence ID" value="AEF95035.1"/>
    <property type="molecule type" value="Genomic_DNA"/>
</dbReference>
<dbReference type="KEGG" id="dca:Desca_2196"/>
<sequence>MKRAKTLKLRSIKMQEALGQGIVDLGRLAAIVYGANPRNTKARSATAKLRYLVLNVSKSPSTKK</sequence>
<keyword evidence="2" id="KW-1185">Reference proteome</keyword>
<name>F6B2S7_DESCC</name>
<evidence type="ECO:0000313" key="2">
    <source>
        <dbReference type="Proteomes" id="UP000009226"/>
    </source>
</evidence>
<gene>
    <name evidence="1" type="ordered locus">Desca_2196</name>
</gene>
<reference evidence="1 2" key="1">
    <citation type="submission" date="2011-05" db="EMBL/GenBank/DDBJ databases">
        <title>Complete sequence of Desulfotomaculum carboxydivorans CO-1-SRB.</title>
        <authorList>
            <consortium name="US DOE Joint Genome Institute"/>
            <person name="Lucas S."/>
            <person name="Han J."/>
            <person name="Lapidus A."/>
            <person name="Cheng J.-F."/>
            <person name="Goodwin L."/>
            <person name="Pitluck S."/>
            <person name="Peters L."/>
            <person name="Mikhailova N."/>
            <person name="Lu M."/>
            <person name="Han C."/>
            <person name="Tapia R."/>
            <person name="Land M."/>
            <person name="Hauser L."/>
            <person name="Kyrpides N."/>
            <person name="Ivanova N."/>
            <person name="Pagani I."/>
            <person name="Stams A."/>
            <person name="Plugge C."/>
            <person name="Muyzer G."/>
            <person name="Kuever J."/>
            <person name="Parshina S."/>
            <person name="Ivanova A."/>
            <person name="Nazina T."/>
            <person name="Woyke T."/>
        </authorList>
    </citation>
    <scope>NUCLEOTIDE SEQUENCE [LARGE SCALE GENOMIC DNA]</scope>
    <source>
        <strain evidence="2">DSM 14880 / VKM B-2319 / CO-1-SRB</strain>
    </source>
</reference>
<dbReference type="HOGENOM" id="CLU_2860368_0_0_9"/>
<evidence type="ECO:0000313" key="1">
    <source>
        <dbReference type="EMBL" id="AEF95035.1"/>
    </source>
</evidence>
<dbReference type="AlphaFoldDB" id="F6B2S7"/>
<protein>
    <submittedName>
        <fullName evidence="1">Uncharacterized protein</fullName>
    </submittedName>
</protein>
<accession>F6B2S7</accession>